<protein>
    <recommendedName>
        <fullName evidence="3">AraC family transcriptional regulator</fullName>
    </recommendedName>
</protein>
<proteinExistence type="predicted"/>
<evidence type="ECO:0000313" key="2">
    <source>
        <dbReference type="Proteomes" id="UP001494588"/>
    </source>
</evidence>
<evidence type="ECO:0008006" key="3">
    <source>
        <dbReference type="Google" id="ProtNLM"/>
    </source>
</evidence>
<dbReference type="RefSeq" id="WP_201647051.1">
    <property type="nucleotide sequence ID" value="NZ_CAJHCS010000001.1"/>
</dbReference>
<organism evidence="1 2">
    <name type="scientific">Paraburkholderia sabiae</name>
    <dbReference type="NCBI Taxonomy" id="273251"/>
    <lineage>
        <taxon>Bacteria</taxon>
        <taxon>Pseudomonadati</taxon>
        <taxon>Pseudomonadota</taxon>
        <taxon>Betaproteobacteria</taxon>
        <taxon>Burkholderiales</taxon>
        <taxon>Burkholderiaceae</taxon>
        <taxon>Paraburkholderia</taxon>
    </lineage>
</organism>
<comment type="caution">
    <text evidence="1">The sequence shown here is derived from an EMBL/GenBank/DDBJ whole genome shotgun (WGS) entry which is preliminary data.</text>
</comment>
<gene>
    <name evidence="1" type="ORF">V4C55_09380</name>
</gene>
<reference evidence="1 2" key="1">
    <citation type="submission" date="2024-01" db="EMBL/GenBank/DDBJ databases">
        <title>The diversity of rhizobia nodulating Mimosa spp. in eleven states of Brazil covering several biomes is determined by host plant, location, and edaphic factors.</title>
        <authorList>
            <person name="Rouws L."/>
            <person name="Barauna A."/>
            <person name="Beukes C."/>
            <person name="De Faria S.M."/>
            <person name="Gross E."/>
            <person name="Dos Reis Junior F.B."/>
            <person name="Simon M."/>
            <person name="Maluk M."/>
            <person name="Odee D.W."/>
            <person name="Kenicer G."/>
            <person name="Young J.P.W."/>
            <person name="Reis V.M."/>
            <person name="Zilli J."/>
            <person name="James E.K."/>
        </authorList>
    </citation>
    <scope>NUCLEOTIDE SEQUENCE [LARGE SCALE GENOMIC DNA]</scope>
    <source>
        <strain evidence="1 2">JPY77</strain>
    </source>
</reference>
<dbReference type="Proteomes" id="UP001494588">
    <property type="component" value="Unassembled WGS sequence"/>
</dbReference>
<sequence length="185" mass="20967">MPGRTDVLAYRFVATRGVEIRELRFPFALRWHAGRGIHLLSKTHGGARFRSGDEVRIGLEEMFDVRMIPDETGAVTGRLELEQMIRAERPVPDWRWLALAYSAHGRGFGLALTQSMFGLPWYPWTLDSLATHLCAKPRSIQMALFRESYSFDAALRRCRHLNTLLRVGLAHCRFEAVDGKGGVNG</sequence>
<name>A0ABU9Q958_9BURK</name>
<dbReference type="EMBL" id="JAZHGC010000006">
    <property type="protein sequence ID" value="MEM5285922.1"/>
    <property type="molecule type" value="Genomic_DNA"/>
</dbReference>
<keyword evidence="2" id="KW-1185">Reference proteome</keyword>
<evidence type="ECO:0000313" key="1">
    <source>
        <dbReference type="EMBL" id="MEM5285922.1"/>
    </source>
</evidence>
<accession>A0ABU9Q958</accession>